<dbReference type="PANTHER" id="PTHR12110">
    <property type="entry name" value="HYDROXYPYRUVATE ISOMERASE"/>
    <property type="match status" value="1"/>
</dbReference>
<accession>A0AA49GJA6</accession>
<evidence type="ECO:0000313" key="3">
    <source>
        <dbReference type="EMBL" id="WKN35252.1"/>
    </source>
</evidence>
<dbReference type="EMBL" id="CP120682">
    <property type="protein sequence ID" value="WKN35252.1"/>
    <property type="molecule type" value="Genomic_DNA"/>
</dbReference>
<sequence>MSNLNRRIFFKHAGAFALGSLILPACSSPQSKEQTADSTQASSTSSSNGNVSPIGIQLYSVRDIIENDLQGTLQQLANMGYKEIEAYPGQQGGQYFGMEPEAFSSMLKDMGMTLVSSHVSSGSPNGSADSWRQATLLSKFDELLEQAAKTGQTYLTCSWMDESLRKTPDDLKSTADLFNQVGEKCKDAGLTFAYHNHWFEYEKVGDTMIYDFMLDNTDPELVQWELDMFWVVAGGQDPVAYLQKYPNRFPLGHVKDMDKQNHERNIELGKGAIDYSNILKVAKENGMKHFLIEQETYSNSSIESVKEDYQYLSELTV</sequence>
<dbReference type="InterPro" id="IPR050312">
    <property type="entry name" value="IolE/XylAMocC-like"/>
</dbReference>
<dbReference type="Pfam" id="PF01261">
    <property type="entry name" value="AP_endonuc_2"/>
    <property type="match status" value="1"/>
</dbReference>
<dbReference type="PROSITE" id="PS51318">
    <property type="entry name" value="TAT"/>
    <property type="match status" value="1"/>
</dbReference>
<reference evidence="3" key="2">
    <citation type="journal article" date="2024" name="Antonie Van Leeuwenhoek">
        <title>Roseihalotalea indica gen. nov., sp. nov., a halophilic Bacteroidetes from mesopelagic Southwest Indian Ocean with higher carbohydrate metabolic potential.</title>
        <authorList>
            <person name="Chen B."/>
            <person name="Zhang M."/>
            <person name="Lin D."/>
            <person name="Ye J."/>
            <person name="Tang K."/>
        </authorList>
    </citation>
    <scope>NUCLEOTIDE SEQUENCE</scope>
    <source>
        <strain evidence="3">TK19036</strain>
    </source>
</reference>
<organism evidence="3">
    <name type="scientific">Roseihalotalea indica</name>
    <dbReference type="NCBI Taxonomy" id="2867963"/>
    <lineage>
        <taxon>Bacteria</taxon>
        <taxon>Pseudomonadati</taxon>
        <taxon>Bacteroidota</taxon>
        <taxon>Cytophagia</taxon>
        <taxon>Cytophagales</taxon>
        <taxon>Catalimonadaceae</taxon>
        <taxon>Roseihalotalea</taxon>
    </lineage>
</organism>
<dbReference type="InterPro" id="IPR006311">
    <property type="entry name" value="TAT_signal"/>
</dbReference>
<evidence type="ECO:0000259" key="2">
    <source>
        <dbReference type="Pfam" id="PF01261"/>
    </source>
</evidence>
<feature type="compositionally biased region" description="Low complexity" evidence="1">
    <location>
        <begin position="36"/>
        <end position="47"/>
    </location>
</feature>
<dbReference type="InterPro" id="IPR013022">
    <property type="entry name" value="Xyl_isomerase-like_TIM-brl"/>
</dbReference>
<name>A0AA49GJA6_9BACT</name>
<evidence type="ECO:0000256" key="1">
    <source>
        <dbReference type="SAM" id="MobiDB-lite"/>
    </source>
</evidence>
<feature type="domain" description="Xylose isomerase-like TIM barrel" evidence="2">
    <location>
        <begin position="74"/>
        <end position="313"/>
    </location>
</feature>
<feature type="region of interest" description="Disordered" evidence="1">
    <location>
        <begin position="29"/>
        <end position="50"/>
    </location>
</feature>
<dbReference type="AlphaFoldDB" id="A0AA49GJA6"/>
<dbReference type="SUPFAM" id="SSF51658">
    <property type="entry name" value="Xylose isomerase-like"/>
    <property type="match status" value="1"/>
</dbReference>
<gene>
    <name evidence="3" type="ORF">K4G66_23010</name>
</gene>
<dbReference type="PANTHER" id="PTHR12110:SF41">
    <property type="entry name" value="INOSOSE DEHYDRATASE"/>
    <property type="match status" value="1"/>
</dbReference>
<dbReference type="InterPro" id="IPR036237">
    <property type="entry name" value="Xyl_isomerase-like_sf"/>
</dbReference>
<keyword evidence="3" id="KW-0413">Isomerase</keyword>
<proteinExistence type="predicted"/>
<dbReference type="Gene3D" id="3.20.20.150">
    <property type="entry name" value="Divalent-metal-dependent TIM barrel enzymes"/>
    <property type="match status" value="1"/>
</dbReference>
<protein>
    <submittedName>
        <fullName evidence="3">Sugar phosphate isomerase/epimerase</fullName>
    </submittedName>
</protein>
<reference evidence="3" key="1">
    <citation type="journal article" date="2023" name="Comput. Struct. Biotechnol. J.">
        <title>Discovery of a novel marine Bacteroidetes with a rich repertoire of carbohydrate-active enzymes.</title>
        <authorList>
            <person name="Chen B."/>
            <person name="Liu G."/>
            <person name="Chen Q."/>
            <person name="Wang H."/>
            <person name="Liu L."/>
            <person name="Tang K."/>
        </authorList>
    </citation>
    <scope>NUCLEOTIDE SEQUENCE</scope>
    <source>
        <strain evidence="3">TK19036</strain>
    </source>
</reference>
<dbReference type="GO" id="GO:0016853">
    <property type="term" value="F:isomerase activity"/>
    <property type="evidence" value="ECO:0007669"/>
    <property type="project" value="UniProtKB-KW"/>
</dbReference>